<organism evidence="3 4">
    <name type="scientific">Streptomyces luteolus</name>
    <dbReference type="NCBI Taxonomy" id="3043615"/>
    <lineage>
        <taxon>Bacteria</taxon>
        <taxon>Bacillati</taxon>
        <taxon>Actinomycetota</taxon>
        <taxon>Actinomycetes</taxon>
        <taxon>Kitasatosporales</taxon>
        <taxon>Streptomycetaceae</taxon>
        <taxon>Streptomyces</taxon>
    </lineage>
</organism>
<gene>
    <name evidence="3" type="ORF">QIT00_09220</name>
</gene>
<sequence>MHGGDGKAIRASADRRRLRPRRRDTSRIVVTGLVAALCLTLVSGPAGARTTSATGPGPAASAGEQREAARWDLAAGNAKDLSGNGHDGEAGSGVEFTGTGARFDGSDDGEISVGYDAGYQPESIEAGERWRLELDGVVPTAVGPDYRAIVSGRSDGRGWAVYMTTKGTLAFWMAKDTGGWAQVSSDVKAVEGRSYDIEAEWNGKSLSIAVSGAATGKGRALMQGSYQPMGDDQPLRFANGGDTGTEMFFAGTIRAASVSVGPPPPANDPPAEQVCVPRGNAKVAPIDRNLFTGTEPTDEKSRQLRDIAFNATRHSVATWYPERYGDDKGRYLDFGGDGEYELRAPAMAAMGSAVPLATGTFDAEKAGLSEREATNRVTKLVSSLAYRHRANTEGGWGDPGDHWQTPLWSFYAAFAGWLLWDELSPAEQTCVQNMVEYEADKAPAPAYYRDRSGTIISGGNTQAEEDSSWSTILGLAAAMMPDHKHWQDWQRRNVDLMIAAYARPTDTDSDQVLNGRKLSDLLDGSNIENNGTVVNHGFLHPIYMLAFSESVNAALTSSLAGTPTPEAAVHNIDVVYDALVDREFTTPTYREPGGTIYRPGSADIYYPEGNDWGTKFPLYFGQADVIADVLGQDNLAGTKAPTWEKLHNTEAAAMQERHPDGHTYADDEESNYALKEQRITHLAGMMYLTRWLDRRQAICMTSRPYTTAESDPVLGELEAPEAAASALSTRATALEESGDLTGKQADRIRAAAAELERRTDEVRSARTGGDDQRLSRAVEASLATVSTLDKWLTGQRESGALRAGVARELLAETASATTGLSTLHRCSVAPVSASLELPDNVAVAGKTLRASAVVHNTSEVPLHDVAVTLEAPAGWKVEPTREDGAKALAPGKKAVVEFTITVPEGETVSWGQAIEGRATYSTRGDGVVVLPIDAPLAPTARE</sequence>
<evidence type="ECO:0000259" key="2">
    <source>
        <dbReference type="Pfam" id="PF10633"/>
    </source>
</evidence>
<evidence type="ECO:0000256" key="1">
    <source>
        <dbReference type="SAM" id="MobiDB-lite"/>
    </source>
</evidence>
<protein>
    <submittedName>
        <fullName evidence="3">NEW3 domain-containing protein</fullName>
    </submittedName>
</protein>
<dbReference type="InterPro" id="IPR013783">
    <property type="entry name" value="Ig-like_fold"/>
</dbReference>
<dbReference type="RefSeq" id="WP_282534655.1">
    <property type="nucleotide sequence ID" value="NZ_JASCIS010000007.1"/>
</dbReference>
<feature type="region of interest" description="Disordered" evidence="1">
    <location>
        <begin position="46"/>
        <end position="67"/>
    </location>
</feature>
<dbReference type="InterPro" id="IPR013320">
    <property type="entry name" value="ConA-like_dom_sf"/>
</dbReference>
<evidence type="ECO:0000313" key="4">
    <source>
        <dbReference type="Proteomes" id="UP001237105"/>
    </source>
</evidence>
<dbReference type="SUPFAM" id="SSF49899">
    <property type="entry name" value="Concanavalin A-like lectins/glucanases"/>
    <property type="match status" value="1"/>
</dbReference>
<dbReference type="Proteomes" id="UP001237105">
    <property type="component" value="Unassembled WGS sequence"/>
</dbReference>
<reference evidence="3 4" key="1">
    <citation type="submission" date="2023-05" db="EMBL/GenBank/DDBJ databases">
        <title>Draft genome sequence of Streptomyces sp. B-S-A12 isolated from a cave soil in Thailand.</title>
        <authorList>
            <person name="Chamroensaksri N."/>
            <person name="Muangham S."/>
        </authorList>
    </citation>
    <scope>NUCLEOTIDE SEQUENCE [LARGE SCALE GENOMIC DNA]</scope>
    <source>
        <strain evidence="3 4">B-S-A12</strain>
    </source>
</reference>
<name>A0ABT6ST00_9ACTN</name>
<dbReference type="Gene3D" id="2.60.120.200">
    <property type="match status" value="1"/>
</dbReference>
<feature type="compositionally biased region" description="Low complexity" evidence="1">
    <location>
        <begin position="46"/>
        <end position="63"/>
    </location>
</feature>
<proteinExistence type="predicted"/>
<accession>A0ABT6ST00</accession>
<evidence type="ECO:0000313" key="3">
    <source>
        <dbReference type="EMBL" id="MDI3418742.1"/>
    </source>
</evidence>
<feature type="compositionally biased region" description="Basic and acidic residues" evidence="1">
    <location>
        <begin position="1"/>
        <end position="15"/>
    </location>
</feature>
<dbReference type="EMBL" id="JASCIS010000007">
    <property type="protein sequence ID" value="MDI3418742.1"/>
    <property type="molecule type" value="Genomic_DNA"/>
</dbReference>
<dbReference type="Gene3D" id="2.60.40.10">
    <property type="entry name" value="Immunoglobulins"/>
    <property type="match status" value="1"/>
</dbReference>
<dbReference type="InterPro" id="IPR018905">
    <property type="entry name" value="A-galactase_NEW3"/>
</dbReference>
<comment type="caution">
    <text evidence="3">The sequence shown here is derived from an EMBL/GenBank/DDBJ whole genome shotgun (WGS) entry which is preliminary data.</text>
</comment>
<keyword evidence="4" id="KW-1185">Reference proteome</keyword>
<feature type="domain" description="Alpha-galactosidase NEW3" evidence="2">
    <location>
        <begin position="843"/>
        <end position="905"/>
    </location>
</feature>
<feature type="region of interest" description="Disordered" evidence="1">
    <location>
        <begin position="1"/>
        <end position="22"/>
    </location>
</feature>
<dbReference type="Pfam" id="PF10633">
    <property type="entry name" value="NPCBM_assoc"/>
    <property type="match status" value="1"/>
</dbReference>